<dbReference type="EMBL" id="RCZH01000020">
    <property type="protein sequence ID" value="TPG33959.1"/>
    <property type="molecule type" value="Genomic_DNA"/>
</dbReference>
<feature type="transmembrane region" description="Helical" evidence="1">
    <location>
        <begin position="46"/>
        <end position="68"/>
    </location>
</feature>
<dbReference type="InterPro" id="IPR025698">
    <property type="entry name" value="2TM_dom"/>
</dbReference>
<evidence type="ECO:0000313" key="4">
    <source>
        <dbReference type="Proteomes" id="UP000319700"/>
    </source>
</evidence>
<name>A0A502EAG1_9FLAO</name>
<feature type="domain" description="2TM" evidence="2">
    <location>
        <begin position="12"/>
        <end position="68"/>
    </location>
</feature>
<evidence type="ECO:0000259" key="2">
    <source>
        <dbReference type="Pfam" id="PF13239"/>
    </source>
</evidence>
<proteinExistence type="predicted"/>
<dbReference type="OrthoDB" id="8965954at2"/>
<feature type="transmembrane region" description="Helical" evidence="1">
    <location>
        <begin position="21"/>
        <end position="40"/>
    </location>
</feature>
<keyword evidence="1" id="KW-0472">Membrane</keyword>
<keyword evidence="1" id="KW-1133">Transmembrane helix</keyword>
<dbReference type="Proteomes" id="UP000319700">
    <property type="component" value="Unassembled WGS sequence"/>
</dbReference>
<protein>
    <recommendedName>
        <fullName evidence="2">2TM domain-containing protein</fullName>
    </recommendedName>
</protein>
<comment type="caution">
    <text evidence="3">The sequence shown here is derived from an EMBL/GenBank/DDBJ whole genome shotgun (WGS) entry which is preliminary data.</text>
</comment>
<sequence>MRHLANEHTIAQINPIKGFRIHLLVFILTIPTVWAIWFFTDKTYLWPLWQTAAWGTGLLFHYLGVFVFKRKAINH</sequence>
<dbReference type="Pfam" id="PF13239">
    <property type="entry name" value="2TM"/>
    <property type="match status" value="1"/>
</dbReference>
<dbReference type="AlphaFoldDB" id="A0A502EAG1"/>
<gene>
    <name evidence="3" type="ORF">EAH81_23720</name>
</gene>
<evidence type="ECO:0000256" key="1">
    <source>
        <dbReference type="SAM" id="Phobius"/>
    </source>
</evidence>
<dbReference type="RefSeq" id="WP_140511412.1">
    <property type="nucleotide sequence ID" value="NZ_RCZH01000020.1"/>
</dbReference>
<organism evidence="3 4">
    <name type="scientific">Flavobacterium pectinovorum</name>
    <dbReference type="NCBI Taxonomy" id="29533"/>
    <lineage>
        <taxon>Bacteria</taxon>
        <taxon>Pseudomonadati</taxon>
        <taxon>Bacteroidota</taxon>
        <taxon>Flavobacteriia</taxon>
        <taxon>Flavobacteriales</taxon>
        <taxon>Flavobacteriaceae</taxon>
        <taxon>Flavobacterium</taxon>
    </lineage>
</organism>
<evidence type="ECO:0000313" key="3">
    <source>
        <dbReference type="EMBL" id="TPG33959.1"/>
    </source>
</evidence>
<dbReference type="STRING" id="29533.SAMN05444387_1052"/>
<accession>A0A502EAG1</accession>
<keyword evidence="1" id="KW-0812">Transmembrane</keyword>
<keyword evidence="4" id="KW-1185">Reference proteome</keyword>
<reference evidence="3 4" key="1">
    <citation type="journal article" date="2019" name="Environ. Microbiol.">
        <title>Species interactions and distinct microbial communities in high Arctic permafrost affected cryosols are associated with the CH4 and CO2 gas fluxes.</title>
        <authorList>
            <person name="Altshuler I."/>
            <person name="Hamel J."/>
            <person name="Turney S."/>
            <person name="Magnuson E."/>
            <person name="Levesque R."/>
            <person name="Greer C."/>
            <person name="Whyte L.G."/>
        </authorList>
    </citation>
    <scope>NUCLEOTIDE SEQUENCE [LARGE SCALE GENOMIC DNA]</scope>
    <source>
        <strain evidence="3 4">42</strain>
    </source>
</reference>